<dbReference type="PROSITE" id="PS50199">
    <property type="entry name" value="ZF_RANBP2_2"/>
    <property type="match status" value="1"/>
</dbReference>
<dbReference type="SUPFAM" id="SSF90209">
    <property type="entry name" value="Ran binding protein zinc finger-like"/>
    <property type="match status" value="1"/>
</dbReference>
<keyword evidence="5" id="KW-0645">Protease</keyword>
<feature type="domain" description="RanBP2-type" evidence="4">
    <location>
        <begin position="5"/>
        <end position="33"/>
    </location>
</feature>
<dbReference type="AlphaFoldDB" id="A0A839Y263"/>
<dbReference type="GO" id="GO:0008270">
    <property type="term" value="F:zinc ion binding"/>
    <property type="evidence" value="ECO:0007669"/>
    <property type="project" value="UniProtKB-KW"/>
</dbReference>
<dbReference type="InterPro" id="IPR036443">
    <property type="entry name" value="Znf_RanBP2_sf"/>
</dbReference>
<keyword evidence="3" id="KW-0862">Zinc</keyword>
<comment type="caution">
    <text evidence="5">The sequence shown here is derived from an EMBL/GenBank/DDBJ whole genome shotgun (WGS) entry which is preliminary data.</text>
</comment>
<keyword evidence="5" id="KW-0378">Hydrolase</keyword>
<evidence type="ECO:0000256" key="1">
    <source>
        <dbReference type="ARBA" id="ARBA00022723"/>
    </source>
</evidence>
<evidence type="ECO:0000256" key="2">
    <source>
        <dbReference type="ARBA" id="ARBA00022771"/>
    </source>
</evidence>
<keyword evidence="1" id="KW-0479">Metal-binding</keyword>
<accession>A0A839Y263</accession>
<evidence type="ECO:0000313" key="5">
    <source>
        <dbReference type="EMBL" id="MBB3674294.1"/>
    </source>
</evidence>
<evidence type="ECO:0000313" key="6">
    <source>
        <dbReference type="Proteomes" id="UP000580718"/>
    </source>
</evidence>
<reference evidence="5 6" key="1">
    <citation type="submission" date="2020-08" db="EMBL/GenBank/DDBJ databases">
        <title>Sequencing the genomes of 1000 actinobacteria strains.</title>
        <authorList>
            <person name="Klenk H.-P."/>
        </authorList>
    </citation>
    <scope>NUCLEOTIDE SEQUENCE [LARGE SCALE GENOMIC DNA]</scope>
    <source>
        <strain evidence="5 6">DSM 16678</strain>
    </source>
</reference>
<gene>
    <name evidence="5" type="ORF">FHX36_000029</name>
</gene>
<dbReference type="Proteomes" id="UP000580718">
    <property type="component" value="Unassembled WGS sequence"/>
</dbReference>
<dbReference type="GO" id="GO:0008233">
    <property type="term" value="F:peptidase activity"/>
    <property type="evidence" value="ECO:0007669"/>
    <property type="project" value="UniProtKB-KW"/>
</dbReference>
<name>A0A839Y263_9ACTN</name>
<dbReference type="PROSITE" id="PS01358">
    <property type="entry name" value="ZF_RANBP2_1"/>
    <property type="match status" value="1"/>
</dbReference>
<dbReference type="GO" id="GO:0006508">
    <property type="term" value="P:proteolysis"/>
    <property type="evidence" value="ECO:0007669"/>
    <property type="project" value="UniProtKB-KW"/>
</dbReference>
<evidence type="ECO:0000256" key="3">
    <source>
        <dbReference type="ARBA" id="ARBA00022833"/>
    </source>
</evidence>
<organism evidence="5 6">
    <name type="scientific">Modestobacter versicolor</name>
    <dbReference type="NCBI Taxonomy" id="429133"/>
    <lineage>
        <taxon>Bacteria</taxon>
        <taxon>Bacillati</taxon>
        <taxon>Actinomycetota</taxon>
        <taxon>Actinomycetes</taxon>
        <taxon>Geodermatophilales</taxon>
        <taxon>Geodermatophilaceae</taxon>
        <taxon>Modestobacter</taxon>
    </lineage>
</organism>
<keyword evidence="2" id="KW-0863">Zinc-finger</keyword>
<sequence length="33" mass="3854">MSTIEKTVWTCDNCRHTNAVERKRCTDCGTTRH</sequence>
<evidence type="ECO:0000259" key="4">
    <source>
        <dbReference type="PROSITE" id="PS50199"/>
    </source>
</evidence>
<dbReference type="EMBL" id="JACIBU010000001">
    <property type="protein sequence ID" value="MBB3674294.1"/>
    <property type="molecule type" value="Genomic_DNA"/>
</dbReference>
<protein>
    <submittedName>
        <fullName evidence="5">Putative ATP-dependent serine protease</fullName>
    </submittedName>
</protein>
<proteinExistence type="predicted"/>
<dbReference type="InterPro" id="IPR001876">
    <property type="entry name" value="Znf_RanBP2"/>
</dbReference>